<dbReference type="Gene3D" id="1.10.443.10">
    <property type="entry name" value="Intergrase catalytic core"/>
    <property type="match status" value="1"/>
</dbReference>
<evidence type="ECO:0000313" key="3">
    <source>
        <dbReference type="EMBL" id="QHT66157.1"/>
    </source>
</evidence>
<dbReference type="PANTHER" id="PTHR30349:SF64">
    <property type="entry name" value="PROPHAGE INTEGRASE INTD-RELATED"/>
    <property type="match status" value="1"/>
</dbReference>
<organism evidence="3 4">
    <name type="scientific">Rhodocytophaga rosea</name>
    <dbReference type="NCBI Taxonomy" id="2704465"/>
    <lineage>
        <taxon>Bacteria</taxon>
        <taxon>Pseudomonadati</taxon>
        <taxon>Bacteroidota</taxon>
        <taxon>Cytophagia</taxon>
        <taxon>Cytophagales</taxon>
        <taxon>Rhodocytophagaceae</taxon>
        <taxon>Rhodocytophaga</taxon>
    </lineage>
</organism>
<dbReference type="Proteomes" id="UP000480178">
    <property type="component" value="Chromosome"/>
</dbReference>
<evidence type="ECO:0000256" key="1">
    <source>
        <dbReference type="ARBA" id="ARBA00023172"/>
    </source>
</evidence>
<dbReference type="AlphaFoldDB" id="A0A6C0GE13"/>
<dbReference type="InterPro" id="IPR050090">
    <property type="entry name" value="Tyrosine_recombinase_XerCD"/>
</dbReference>
<gene>
    <name evidence="3" type="ORF">GXP67_05480</name>
</gene>
<dbReference type="KEGG" id="rhoz:GXP67_05480"/>
<dbReference type="Pfam" id="PF00589">
    <property type="entry name" value="Phage_integrase"/>
    <property type="match status" value="1"/>
</dbReference>
<dbReference type="GO" id="GO:0015074">
    <property type="term" value="P:DNA integration"/>
    <property type="evidence" value="ECO:0007669"/>
    <property type="project" value="InterPro"/>
</dbReference>
<dbReference type="EMBL" id="CP048222">
    <property type="protein sequence ID" value="QHT66157.1"/>
    <property type="molecule type" value="Genomic_DNA"/>
</dbReference>
<dbReference type="InterPro" id="IPR011010">
    <property type="entry name" value="DNA_brk_join_enz"/>
</dbReference>
<sequence length="155" mass="17333">MHGHQIIRIADKAQFIADPFTILLPAVCRTGFLQSLFHALSSLMKRGLLTYLSACKPHHYLFNGKEYGSQLSRKGVQWLMQDAVSKAGIKKKGICVHTLRHSYATHLLEDGLDIVSIKELLGHSFLETTLVYLHMAGLGRKAPFSPLDTLYTKEA</sequence>
<dbReference type="PANTHER" id="PTHR30349">
    <property type="entry name" value="PHAGE INTEGRASE-RELATED"/>
    <property type="match status" value="1"/>
</dbReference>
<dbReference type="InterPro" id="IPR002104">
    <property type="entry name" value="Integrase_catalytic"/>
</dbReference>
<name>A0A6C0GE13_9BACT</name>
<dbReference type="GO" id="GO:0006310">
    <property type="term" value="P:DNA recombination"/>
    <property type="evidence" value="ECO:0007669"/>
    <property type="project" value="UniProtKB-KW"/>
</dbReference>
<feature type="domain" description="Tyr recombinase" evidence="2">
    <location>
        <begin position="1"/>
        <end position="145"/>
    </location>
</feature>
<accession>A0A6C0GE13</accession>
<evidence type="ECO:0000259" key="2">
    <source>
        <dbReference type="PROSITE" id="PS51898"/>
    </source>
</evidence>
<dbReference type="GO" id="GO:0003677">
    <property type="term" value="F:DNA binding"/>
    <property type="evidence" value="ECO:0007669"/>
    <property type="project" value="InterPro"/>
</dbReference>
<dbReference type="PROSITE" id="PS51898">
    <property type="entry name" value="TYR_RECOMBINASE"/>
    <property type="match status" value="1"/>
</dbReference>
<reference evidence="3 4" key="1">
    <citation type="submission" date="2020-01" db="EMBL/GenBank/DDBJ databases">
        <authorList>
            <person name="Kim M.K."/>
        </authorList>
    </citation>
    <scope>NUCLEOTIDE SEQUENCE [LARGE SCALE GENOMIC DNA]</scope>
    <source>
        <strain evidence="3 4">172606-1</strain>
    </source>
</reference>
<evidence type="ECO:0000313" key="4">
    <source>
        <dbReference type="Proteomes" id="UP000480178"/>
    </source>
</evidence>
<protein>
    <submittedName>
        <fullName evidence="3">Tyrosine-type recombinase/integrase</fullName>
    </submittedName>
</protein>
<proteinExistence type="predicted"/>
<keyword evidence="4" id="KW-1185">Reference proteome</keyword>
<dbReference type="SUPFAM" id="SSF56349">
    <property type="entry name" value="DNA breaking-rejoining enzymes"/>
    <property type="match status" value="1"/>
</dbReference>
<keyword evidence="1" id="KW-0233">DNA recombination</keyword>
<dbReference type="InterPro" id="IPR013762">
    <property type="entry name" value="Integrase-like_cat_sf"/>
</dbReference>